<dbReference type="Gene3D" id="1.10.490.10">
    <property type="entry name" value="Globins"/>
    <property type="match status" value="1"/>
</dbReference>
<comment type="similarity">
    <text evidence="1 7">Belongs to the globin family.</text>
</comment>
<name>A0A3Q1HDS3_9TELE</name>
<dbReference type="PRINTS" id="PR00612">
    <property type="entry name" value="ALPHAHAEM"/>
</dbReference>
<dbReference type="InterPro" id="IPR009050">
    <property type="entry name" value="Globin-like_sf"/>
</dbReference>
<dbReference type="InterPro" id="IPR000971">
    <property type="entry name" value="Globin"/>
</dbReference>
<dbReference type="GO" id="GO:0005344">
    <property type="term" value="F:oxygen carrier activity"/>
    <property type="evidence" value="ECO:0007669"/>
    <property type="project" value="UniProtKB-KW"/>
</dbReference>
<dbReference type="GO" id="GO:0042744">
    <property type="term" value="P:hydrogen peroxide catabolic process"/>
    <property type="evidence" value="ECO:0007669"/>
    <property type="project" value="TreeGrafter"/>
</dbReference>
<dbReference type="InParanoid" id="A0A3Q1HDS3"/>
<dbReference type="FunCoup" id="A0A3Q1HDS3">
    <property type="interactions" value="1"/>
</dbReference>
<dbReference type="GO" id="GO:0043177">
    <property type="term" value="F:organic acid binding"/>
    <property type="evidence" value="ECO:0007669"/>
    <property type="project" value="TreeGrafter"/>
</dbReference>
<evidence type="ECO:0000256" key="4">
    <source>
        <dbReference type="ARBA" id="ARBA00022621"/>
    </source>
</evidence>
<feature type="domain" description="Globin" evidence="9">
    <location>
        <begin position="1"/>
        <end position="138"/>
    </location>
</feature>
<dbReference type="AlphaFoldDB" id="A0A3Q1HDS3"/>
<dbReference type="GeneTree" id="ENSGT00940000154590"/>
<dbReference type="GO" id="GO:0072562">
    <property type="term" value="C:blood microparticle"/>
    <property type="evidence" value="ECO:0007669"/>
    <property type="project" value="TreeGrafter"/>
</dbReference>
<evidence type="ECO:0000256" key="8">
    <source>
        <dbReference type="SAM" id="Phobius"/>
    </source>
</evidence>
<dbReference type="GO" id="GO:0019825">
    <property type="term" value="F:oxygen binding"/>
    <property type="evidence" value="ECO:0007669"/>
    <property type="project" value="InterPro"/>
</dbReference>
<evidence type="ECO:0000256" key="2">
    <source>
        <dbReference type="ARBA" id="ARBA00022448"/>
    </source>
</evidence>
<dbReference type="InterPro" id="IPR012292">
    <property type="entry name" value="Globin/Proto"/>
</dbReference>
<dbReference type="PANTHER" id="PTHR11442">
    <property type="entry name" value="HEMOGLOBIN FAMILY MEMBER"/>
    <property type="match status" value="1"/>
</dbReference>
<dbReference type="Proteomes" id="UP000257200">
    <property type="component" value="Unplaced"/>
</dbReference>
<evidence type="ECO:0000313" key="10">
    <source>
        <dbReference type="Ensembl" id="ENSAPOP00000026900.1"/>
    </source>
</evidence>
<evidence type="ECO:0000256" key="7">
    <source>
        <dbReference type="RuleBase" id="RU000356"/>
    </source>
</evidence>
<sequence>MLKKKEKALIKQTWDKLTPVAEDIGADALLRMFAAYPGSKTYFSHVDISPGSPHLLSHGKKIVLAIAEAAKDISQLTVTLAPLQTFHAYQLRIDPTNFKVPFLKLGVAPVYSCKTILLILVFIQHIFSIQYSHICCMK</sequence>
<keyword evidence="3 7" id="KW-0349">Heme</keyword>
<feature type="transmembrane region" description="Helical" evidence="8">
    <location>
        <begin position="102"/>
        <end position="127"/>
    </location>
</feature>
<dbReference type="SUPFAM" id="SSF46458">
    <property type="entry name" value="Globin-like"/>
    <property type="match status" value="1"/>
</dbReference>
<dbReference type="STRING" id="80966.ENSAPOP00000026900"/>
<dbReference type="Ensembl" id="ENSAPOT00000002556.1">
    <property type="protein sequence ID" value="ENSAPOP00000026900.1"/>
    <property type="gene ID" value="ENSAPOG00000011038.1"/>
</dbReference>
<keyword evidence="8" id="KW-0812">Transmembrane</keyword>
<dbReference type="PROSITE" id="PS01033">
    <property type="entry name" value="GLOBIN"/>
    <property type="match status" value="1"/>
</dbReference>
<keyword evidence="4 7" id="KW-0561">Oxygen transport</keyword>
<reference evidence="10" key="2">
    <citation type="submission" date="2025-09" db="UniProtKB">
        <authorList>
            <consortium name="Ensembl"/>
        </authorList>
    </citation>
    <scope>IDENTIFICATION</scope>
</reference>
<dbReference type="GO" id="GO:0020037">
    <property type="term" value="F:heme binding"/>
    <property type="evidence" value="ECO:0007669"/>
    <property type="project" value="InterPro"/>
</dbReference>
<protein>
    <submittedName>
        <fullName evidence="10">Hemoglobin alpha embryonic-4</fullName>
    </submittedName>
</protein>
<dbReference type="GO" id="GO:0046872">
    <property type="term" value="F:metal ion binding"/>
    <property type="evidence" value="ECO:0007669"/>
    <property type="project" value="UniProtKB-KW"/>
</dbReference>
<dbReference type="InterPro" id="IPR050056">
    <property type="entry name" value="Hemoglobin_oxygen_transport"/>
</dbReference>
<evidence type="ECO:0000259" key="9">
    <source>
        <dbReference type="PROSITE" id="PS01033"/>
    </source>
</evidence>
<organism evidence="10 11">
    <name type="scientific">Acanthochromis polyacanthus</name>
    <name type="common">spiny chromis</name>
    <dbReference type="NCBI Taxonomy" id="80966"/>
    <lineage>
        <taxon>Eukaryota</taxon>
        <taxon>Metazoa</taxon>
        <taxon>Chordata</taxon>
        <taxon>Craniata</taxon>
        <taxon>Vertebrata</taxon>
        <taxon>Euteleostomi</taxon>
        <taxon>Actinopterygii</taxon>
        <taxon>Neopterygii</taxon>
        <taxon>Teleostei</taxon>
        <taxon>Neoteleostei</taxon>
        <taxon>Acanthomorphata</taxon>
        <taxon>Ovalentaria</taxon>
        <taxon>Pomacentridae</taxon>
        <taxon>Acanthochromis</taxon>
    </lineage>
</organism>
<dbReference type="InterPro" id="IPR002338">
    <property type="entry name" value="Hemoglobin_a-typ"/>
</dbReference>
<dbReference type="GO" id="GO:0031720">
    <property type="term" value="F:haptoglobin binding"/>
    <property type="evidence" value="ECO:0007669"/>
    <property type="project" value="TreeGrafter"/>
</dbReference>
<keyword evidence="5" id="KW-0479">Metal-binding</keyword>
<dbReference type="GO" id="GO:0031838">
    <property type="term" value="C:haptoglobin-hemoglobin complex"/>
    <property type="evidence" value="ECO:0007669"/>
    <property type="project" value="TreeGrafter"/>
</dbReference>
<keyword evidence="2 7" id="KW-0813">Transport</keyword>
<proteinExistence type="inferred from homology"/>
<keyword evidence="11" id="KW-1185">Reference proteome</keyword>
<accession>A0A3Q1HDS3</accession>
<evidence type="ECO:0000256" key="6">
    <source>
        <dbReference type="ARBA" id="ARBA00023004"/>
    </source>
</evidence>
<keyword evidence="8" id="KW-1133">Transmembrane helix</keyword>
<dbReference type="Pfam" id="PF00042">
    <property type="entry name" value="Globin"/>
    <property type="match status" value="1"/>
</dbReference>
<dbReference type="GO" id="GO:0005833">
    <property type="term" value="C:hemoglobin complex"/>
    <property type="evidence" value="ECO:0007669"/>
    <property type="project" value="InterPro"/>
</dbReference>
<dbReference type="PANTHER" id="PTHR11442:SF97">
    <property type="entry name" value="HEMOGLOBIN SUBUNIT ALPHA-D"/>
    <property type="match status" value="1"/>
</dbReference>
<reference evidence="10" key="1">
    <citation type="submission" date="2025-08" db="UniProtKB">
        <authorList>
            <consortium name="Ensembl"/>
        </authorList>
    </citation>
    <scope>IDENTIFICATION</scope>
</reference>
<keyword evidence="6" id="KW-0408">Iron</keyword>
<evidence type="ECO:0000256" key="1">
    <source>
        <dbReference type="ARBA" id="ARBA00008705"/>
    </source>
</evidence>
<evidence type="ECO:0000256" key="3">
    <source>
        <dbReference type="ARBA" id="ARBA00022617"/>
    </source>
</evidence>
<keyword evidence="8" id="KW-0472">Membrane</keyword>
<dbReference type="GO" id="GO:0004601">
    <property type="term" value="F:peroxidase activity"/>
    <property type="evidence" value="ECO:0007669"/>
    <property type="project" value="TreeGrafter"/>
</dbReference>
<evidence type="ECO:0000256" key="5">
    <source>
        <dbReference type="ARBA" id="ARBA00022723"/>
    </source>
</evidence>
<evidence type="ECO:0000313" key="11">
    <source>
        <dbReference type="Proteomes" id="UP000257200"/>
    </source>
</evidence>